<feature type="signal peptide" evidence="1">
    <location>
        <begin position="1"/>
        <end position="19"/>
    </location>
</feature>
<reference evidence="3" key="3">
    <citation type="journal article" date="2019" name="J. ISSAAS">
        <title>Genomics, evolutionary history and diagnostics of the Alternaria alternata species group including apple and Asian pear pathotypes.</title>
        <authorList>
            <person name="Armitage A.D."/>
            <person name="Cockerton H.M."/>
            <person name="Sreenivasaprasad S."/>
            <person name="Woodhall J."/>
            <person name="Lane C."/>
            <person name="Harrison R.J."/>
            <person name="Clarkson J.P."/>
        </authorList>
    </citation>
    <scope>NUCLEOTIDE SEQUENCE</scope>
    <source>
        <strain evidence="3">FERA 1082</strain>
    </source>
</reference>
<reference evidence="2 4" key="2">
    <citation type="journal article" date="2019" name="bioRxiv">
        <title>Genomics, evolutionary history and diagnostics of the Alternaria alternata species group including apple and Asian pear pathotypes.</title>
        <authorList>
            <person name="Armitage A.D."/>
            <person name="Cockerton H.M."/>
            <person name="Sreenivasaprasad S."/>
            <person name="Woodhall J.W."/>
            <person name="Lane C.R."/>
            <person name="Harrison R.J."/>
            <person name="Clarkson J.P."/>
        </authorList>
    </citation>
    <scope>NUCLEOTIDE SEQUENCE [LARGE SCALE GENOMIC DNA]</scope>
    <source>
        <strain evidence="4">FERA 1082</strain>
        <strain evidence="2">FERA 1164</strain>
    </source>
</reference>
<keyword evidence="1" id="KW-0732">Signal</keyword>
<dbReference type="EMBL" id="PDXB01000081">
    <property type="protein sequence ID" value="RYN16125.1"/>
    <property type="molecule type" value="Genomic_DNA"/>
</dbReference>
<organism evidence="3 4">
    <name type="scientific">Alternaria tenuissima</name>
    <dbReference type="NCBI Taxonomy" id="119927"/>
    <lineage>
        <taxon>Eukaryota</taxon>
        <taxon>Fungi</taxon>
        <taxon>Dikarya</taxon>
        <taxon>Ascomycota</taxon>
        <taxon>Pezizomycotina</taxon>
        <taxon>Dothideomycetes</taxon>
        <taxon>Pleosporomycetidae</taxon>
        <taxon>Pleosporales</taxon>
        <taxon>Pleosporineae</taxon>
        <taxon>Pleosporaceae</taxon>
        <taxon>Alternaria</taxon>
        <taxon>Alternaria sect. Alternaria</taxon>
        <taxon>Alternaria alternata complex</taxon>
    </lineage>
</organism>
<evidence type="ECO:0000313" key="3">
    <source>
        <dbReference type="EMBL" id="RYN41099.1"/>
    </source>
</evidence>
<evidence type="ECO:0000313" key="4">
    <source>
        <dbReference type="Proteomes" id="UP000292402"/>
    </source>
</evidence>
<evidence type="ECO:0000313" key="2">
    <source>
        <dbReference type="EMBL" id="RYN16125.1"/>
    </source>
</evidence>
<protein>
    <recommendedName>
        <fullName evidence="5">Fungal calcium binding protein domain-containing protein</fullName>
    </recommendedName>
</protein>
<name>A0A4Q4M2X4_9PLEO</name>
<evidence type="ECO:0000256" key="1">
    <source>
        <dbReference type="SAM" id="SignalP"/>
    </source>
</evidence>
<gene>
    <name evidence="3" type="ORF">AA0114_g10810</name>
    <name evidence="2" type="ORF">AA0115_g12530</name>
</gene>
<dbReference type="Gene3D" id="1.10.1740.120">
    <property type="match status" value="1"/>
</dbReference>
<sequence>MRLSLSTIGLLALSSMTSAAPSALDSEINTSLDSKRLVARQRQYSCVDVDIGLQAQCLEDLIELRRKEAAGCNIAGCIGAFAAVVVPCAVAFGTEFADVAADISCIIAIPSFEGACVFCG</sequence>
<comment type="caution">
    <text evidence="3">The sequence shown here is derived from an EMBL/GenBank/DDBJ whole genome shotgun (WGS) entry which is preliminary data.</text>
</comment>
<proteinExistence type="predicted"/>
<feature type="chain" id="PRO_5020745145" description="Fungal calcium binding protein domain-containing protein" evidence="1">
    <location>
        <begin position="20"/>
        <end position="120"/>
    </location>
</feature>
<dbReference type="Proteomes" id="UP000292340">
    <property type="component" value="Unassembled WGS sequence"/>
</dbReference>
<accession>A0A4Q4M2X4</accession>
<reference evidence="2" key="1">
    <citation type="submission" date="2017-10" db="EMBL/GenBank/DDBJ databases">
        <authorList>
            <person name="Armitage A.D."/>
            <person name="Barbara D.J."/>
            <person name="Woodhall J.W."/>
            <person name="Sreenivasaprasad S."/>
            <person name="Lane C.R."/>
            <person name="Clarkson J.P."/>
            <person name="Harrison R.J."/>
        </authorList>
    </citation>
    <scope>NUCLEOTIDE SEQUENCE</scope>
    <source>
        <strain evidence="2">FERA 1164</strain>
    </source>
</reference>
<evidence type="ECO:0008006" key="5">
    <source>
        <dbReference type="Google" id="ProtNLM"/>
    </source>
</evidence>
<dbReference type="EMBL" id="PDXA01000051">
    <property type="protein sequence ID" value="RYN41099.1"/>
    <property type="molecule type" value="Genomic_DNA"/>
</dbReference>
<dbReference type="Proteomes" id="UP000292402">
    <property type="component" value="Unassembled WGS sequence"/>
</dbReference>
<dbReference type="AlphaFoldDB" id="A0A4Q4M2X4"/>